<evidence type="ECO:0000313" key="2">
    <source>
        <dbReference type="Proteomes" id="UP001349262"/>
    </source>
</evidence>
<name>A0ABU7T8C4_9HYPH</name>
<proteinExistence type="predicted"/>
<sequence>MTNAVTLRETSVAVRRRAANADRARDWRKRQREAEAARQAELDALRTEVTTLKAERDRLQGVFARMAASDMIDEDIVRALVRLGGLCRDAAGPLAIARPTVAVRDVVAAASLIRCGGKEAGQAAYDAARGQVLERLSQFLPPPGEA</sequence>
<organism evidence="1 2">
    <name type="scientific">Methylobacterium radiotolerans</name>
    <dbReference type="NCBI Taxonomy" id="31998"/>
    <lineage>
        <taxon>Bacteria</taxon>
        <taxon>Pseudomonadati</taxon>
        <taxon>Pseudomonadota</taxon>
        <taxon>Alphaproteobacteria</taxon>
        <taxon>Hyphomicrobiales</taxon>
        <taxon>Methylobacteriaceae</taxon>
        <taxon>Methylobacterium</taxon>
    </lineage>
</organism>
<keyword evidence="2" id="KW-1185">Reference proteome</keyword>
<dbReference type="EMBL" id="MLBY01000004">
    <property type="protein sequence ID" value="MEE7456823.1"/>
    <property type="molecule type" value="Genomic_DNA"/>
</dbReference>
<comment type="caution">
    <text evidence="1">The sequence shown here is derived from an EMBL/GenBank/DDBJ whole genome shotgun (WGS) entry which is preliminary data.</text>
</comment>
<protein>
    <recommendedName>
        <fullName evidence="3">BZIP domain-containing protein</fullName>
    </recommendedName>
</protein>
<gene>
    <name evidence="1" type="ORF">MRSR164_08530</name>
</gene>
<evidence type="ECO:0000313" key="1">
    <source>
        <dbReference type="EMBL" id="MEE7456823.1"/>
    </source>
</evidence>
<evidence type="ECO:0008006" key="3">
    <source>
        <dbReference type="Google" id="ProtNLM"/>
    </source>
</evidence>
<accession>A0ABU7T8C4</accession>
<reference evidence="1 2" key="1">
    <citation type="journal article" date="2012" name="Genet. Mol. Biol.">
        <title>Analysis of 16S rRNA and mxaF genes revealing insights into Methylobacterium niche-specific plant association.</title>
        <authorList>
            <person name="Dourado M.N."/>
            <person name="Andreote F.D."/>
            <person name="Dini-Andreote F."/>
            <person name="Conti R."/>
            <person name="Araujo J.M."/>
            <person name="Araujo W.L."/>
        </authorList>
    </citation>
    <scope>NUCLEOTIDE SEQUENCE [LARGE SCALE GENOMIC DNA]</scope>
    <source>
        <strain evidence="1 2">SR1.6/4</strain>
    </source>
</reference>
<dbReference type="Proteomes" id="UP001349262">
    <property type="component" value="Unassembled WGS sequence"/>
</dbReference>